<keyword evidence="3" id="KW-1185">Reference proteome</keyword>
<name>A0ABX2IRB0_9RHOB</name>
<dbReference type="SMART" id="SM00100">
    <property type="entry name" value="cNMP"/>
    <property type="match status" value="1"/>
</dbReference>
<dbReference type="Gene3D" id="2.60.120.10">
    <property type="entry name" value="Jelly Rolls"/>
    <property type="match status" value="1"/>
</dbReference>
<dbReference type="PROSITE" id="PS50042">
    <property type="entry name" value="CNMP_BINDING_3"/>
    <property type="match status" value="1"/>
</dbReference>
<dbReference type="InterPro" id="IPR018490">
    <property type="entry name" value="cNMP-bd_dom_sf"/>
</dbReference>
<protein>
    <submittedName>
        <fullName evidence="2">Crp/Fnr family transcriptional regulator</fullName>
    </submittedName>
</protein>
<dbReference type="SUPFAM" id="SSF46785">
    <property type="entry name" value="Winged helix' DNA-binding domain"/>
    <property type="match status" value="1"/>
</dbReference>
<accession>A0ABX2IRB0</accession>
<feature type="domain" description="Cyclic nucleotide-binding" evidence="1">
    <location>
        <begin position="1"/>
        <end position="74"/>
    </location>
</feature>
<sequence length="194" mass="21565">MTDDLFSNLPDTAIRLISTSTDDVLFRQAEPTTGLYRVQRGCVTLRRTTVVGDTLTLHRATSGDLFAEASVFSDQYHCDAICTVGGDVQHISKMATLDRLSKDQNFALAFMALLARQVQSYRFLLEITAIKSAEERVLAAVSAGYLDSSVTEFATRIHLTHEACYRALRTLCNQGRLTQVGRGQYQLVDQPDRP</sequence>
<evidence type="ECO:0000259" key="1">
    <source>
        <dbReference type="PROSITE" id="PS50042"/>
    </source>
</evidence>
<reference evidence="2 3" key="1">
    <citation type="submission" date="2020-06" db="EMBL/GenBank/DDBJ databases">
        <title>Sulfitobacter algicola sp. nov., isolated from green algae.</title>
        <authorList>
            <person name="Wang C."/>
        </authorList>
    </citation>
    <scope>NUCLEOTIDE SEQUENCE [LARGE SCALE GENOMIC DNA]</scope>
    <source>
        <strain evidence="2 3">1151</strain>
    </source>
</reference>
<dbReference type="InterPro" id="IPR014710">
    <property type="entry name" value="RmlC-like_jellyroll"/>
</dbReference>
<comment type="caution">
    <text evidence="2">The sequence shown here is derived from an EMBL/GenBank/DDBJ whole genome shotgun (WGS) entry which is preliminary data.</text>
</comment>
<dbReference type="Pfam" id="PF00027">
    <property type="entry name" value="cNMP_binding"/>
    <property type="match status" value="1"/>
</dbReference>
<proteinExistence type="predicted"/>
<organism evidence="2 3">
    <name type="scientific">Parasulfitobacter algicola</name>
    <dbReference type="NCBI Taxonomy" id="2614809"/>
    <lineage>
        <taxon>Bacteria</taxon>
        <taxon>Pseudomonadati</taxon>
        <taxon>Pseudomonadota</taxon>
        <taxon>Alphaproteobacteria</taxon>
        <taxon>Rhodobacterales</taxon>
        <taxon>Roseobacteraceae</taxon>
        <taxon>Parasulfitobacter</taxon>
    </lineage>
</organism>
<dbReference type="Proteomes" id="UP000777935">
    <property type="component" value="Unassembled WGS sequence"/>
</dbReference>
<dbReference type="InterPro" id="IPR036390">
    <property type="entry name" value="WH_DNA-bd_sf"/>
</dbReference>
<dbReference type="InterPro" id="IPR036388">
    <property type="entry name" value="WH-like_DNA-bd_sf"/>
</dbReference>
<dbReference type="CDD" id="cd00038">
    <property type="entry name" value="CAP_ED"/>
    <property type="match status" value="1"/>
</dbReference>
<dbReference type="Gene3D" id="1.10.10.10">
    <property type="entry name" value="Winged helix-like DNA-binding domain superfamily/Winged helix DNA-binding domain"/>
    <property type="match status" value="1"/>
</dbReference>
<dbReference type="RefSeq" id="WP_174134453.1">
    <property type="nucleotide sequence ID" value="NZ_JABUFE010000001.1"/>
</dbReference>
<evidence type="ECO:0000313" key="3">
    <source>
        <dbReference type="Proteomes" id="UP000777935"/>
    </source>
</evidence>
<gene>
    <name evidence="2" type="ORF">HRQ87_00790</name>
</gene>
<dbReference type="EMBL" id="JABUFE010000001">
    <property type="protein sequence ID" value="NSX53332.1"/>
    <property type="molecule type" value="Genomic_DNA"/>
</dbReference>
<dbReference type="InterPro" id="IPR000595">
    <property type="entry name" value="cNMP-bd_dom"/>
</dbReference>
<dbReference type="SUPFAM" id="SSF51206">
    <property type="entry name" value="cAMP-binding domain-like"/>
    <property type="match status" value="1"/>
</dbReference>
<evidence type="ECO:0000313" key="2">
    <source>
        <dbReference type="EMBL" id="NSX53332.1"/>
    </source>
</evidence>